<name>L9WJS3_9EURY</name>
<keyword evidence="2" id="KW-1185">Reference proteome</keyword>
<evidence type="ECO:0000313" key="1">
    <source>
        <dbReference type="EMBL" id="ELY49709.1"/>
    </source>
</evidence>
<dbReference type="EMBL" id="AOHY01000016">
    <property type="protein sequence ID" value="ELY49709.1"/>
    <property type="molecule type" value="Genomic_DNA"/>
</dbReference>
<evidence type="ECO:0008006" key="3">
    <source>
        <dbReference type="Google" id="ProtNLM"/>
    </source>
</evidence>
<dbReference type="eggNOG" id="arCOG07807">
    <property type="taxonomic scope" value="Archaea"/>
</dbReference>
<sequence length="255" mass="30103">MTVSGDSDDRTFSFNNWKPKSPAIDKDVWRYRCLEHYTSILDQQCLWFSRPDQFDDPFEGSLPRKNIEERRDKYSSFVKKDRSAFRYIYRFVTYLNCWYSEEHESDAMWRLYSDEGNALAIKSTPSKIEESINAPDELIFGEVDYRNYDTFKIETENPIAPLFYKRNAFEFEKEFRLLTHYHSSDLPGSMSGEIKEIQPEGIPVPVDVEKMIEEVIISPTSSEEFINNVESITEEYGYDITINSSDLLNKEYAFF</sequence>
<proteinExistence type="predicted"/>
<dbReference type="AlphaFoldDB" id="L9WJS3"/>
<accession>L9WJS3</accession>
<evidence type="ECO:0000313" key="2">
    <source>
        <dbReference type="Proteomes" id="UP000011690"/>
    </source>
</evidence>
<reference evidence="1 2" key="1">
    <citation type="journal article" date="2014" name="PLoS Genet.">
        <title>Phylogenetically driven sequencing of extremely halophilic archaea reveals strategies for static and dynamic osmo-response.</title>
        <authorList>
            <person name="Becker E.A."/>
            <person name="Seitzer P.M."/>
            <person name="Tritt A."/>
            <person name="Larsen D."/>
            <person name="Krusor M."/>
            <person name="Yao A.I."/>
            <person name="Wu D."/>
            <person name="Madern D."/>
            <person name="Eisen J.A."/>
            <person name="Darling A.E."/>
            <person name="Facciotti M.T."/>
        </authorList>
    </citation>
    <scope>NUCLEOTIDE SEQUENCE [LARGE SCALE GENOMIC DNA]</scope>
    <source>
        <strain evidence="1 2">JCM 10635</strain>
    </source>
</reference>
<organism evidence="1 2">
    <name type="scientific">Natronorubrum bangense JCM 10635</name>
    <dbReference type="NCBI Taxonomy" id="1227500"/>
    <lineage>
        <taxon>Archaea</taxon>
        <taxon>Methanobacteriati</taxon>
        <taxon>Methanobacteriota</taxon>
        <taxon>Stenosarchaea group</taxon>
        <taxon>Halobacteria</taxon>
        <taxon>Halobacteriales</taxon>
        <taxon>Natrialbaceae</taxon>
        <taxon>Natronorubrum</taxon>
    </lineage>
</organism>
<comment type="caution">
    <text evidence="1">The sequence shown here is derived from an EMBL/GenBank/DDBJ whole genome shotgun (WGS) entry which is preliminary data.</text>
</comment>
<dbReference type="Proteomes" id="UP000011690">
    <property type="component" value="Unassembled WGS sequence"/>
</dbReference>
<dbReference type="PATRIC" id="fig|1227500.6.peg.1383"/>
<protein>
    <recommendedName>
        <fullName evidence="3">DUF2971 domain-containing protein</fullName>
    </recommendedName>
</protein>
<gene>
    <name evidence="1" type="ORF">C494_06830</name>
</gene>